<accession>A0A093V3U1</accession>
<dbReference type="Pfam" id="PF16815">
    <property type="entry name" value="HRI1"/>
    <property type="match status" value="1"/>
</dbReference>
<dbReference type="InterPro" id="IPR043047">
    <property type="entry name" value="Hri1_N_sf"/>
</dbReference>
<reference evidence="2" key="1">
    <citation type="journal article" date="2014" name="PLoS Genet.">
        <title>Signature Gene Expression Reveals Novel Clues to the Molecular Mechanisms of Dimorphic Transition in Penicillium marneffei.</title>
        <authorList>
            <person name="Yang E."/>
            <person name="Wang G."/>
            <person name="Cai J."/>
            <person name="Woo P.C."/>
            <person name="Lau S.K."/>
            <person name="Yuen K.-Y."/>
            <person name="Chow W.-N."/>
            <person name="Lin X."/>
        </authorList>
    </citation>
    <scope>NUCLEOTIDE SEQUENCE [LARGE SCALE GENOMIC DNA]</scope>
    <source>
        <strain evidence="2">PM1</strain>
    </source>
</reference>
<keyword evidence="2" id="KW-0808">Transferase</keyword>
<dbReference type="InterPro" id="IPR031818">
    <property type="entry name" value="Hri1"/>
</dbReference>
<feature type="region of interest" description="Disordered" evidence="1">
    <location>
        <begin position="617"/>
        <end position="669"/>
    </location>
</feature>
<dbReference type="PANTHER" id="PTHR40619:SF3">
    <property type="entry name" value="FUNGAL STAND N-TERMINAL GOODBYE DOMAIN-CONTAINING PROTEIN"/>
    <property type="match status" value="1"/>
</dbReference>
<dbReference type="HOGENOM" id="CLU_307798_0_0_1"/>
<dbReference type="Gene3D" id="2.40.128.320">
    <property type="entry name" value="Protein HRI1, N-terminal domain"/>
    <property type="match status" value="1"/>
</dbReference>
<dbReference type="eggNOG" id="ENOG502SJIY">
    <property type="taxonomic scope" value="Eukaryota"/>
</dbReference>
<dbReference type="PANTHER" id="PTHR40619">
    <property type="entry name" value="FUNGAL STAND N-TERMINAL GOODBYE DOMAIN-CONTAINING PROTEIN"/>
    <property type="match status" value="1"/>
</dbReference>
<protein>
    <submittedName>
        <fullName evidence="2">(Dimethylallyl)adenosine tRNA methylthiotransferase MiaB</fullName>
    </submittedName>
</protein>
<name>A0A093V3U1_TALMA</name>
<feature type="compositionally biased region" description="Low complexity" evidence="1">
    <location>
        <begin position="656"/>
        <end position="666"/>
    </location>
</feature>
<evidence type="ECO:0000256" key="1">
    <source>
        <dbReference type="SAM" id="MobiDB-lite"/>
    </source>
</evidence>
<dbReference type="AlphaFoldDB" id="A0A093V3U1"/>
<evidence type="ECO:0000313" key="2">
    <source>
        <dbReference type="EMBL" id="KFX47217.1"/>
    </source>
</evidence>
<organism evidence="2">
    <name type="scientific">Talaromyces marneffei PM1</name>
    <dbReference type="NCBI Taxonomy" id="1077442"/>
    <lineage>
        <taxon>Eukaryota</taxon>
        <taxon>Fungi</taxon>
        <taxon>Dikarya</taxon>
        <taxon>Ascomycota</taxon>
        <taxon>Pezizomycotina</taxon>
        <taxon>Eurotiomycetes</taxon>
        <taxon>Eurotiomycetidae</taxon>
        <taxon>Eurotiales</taxon>
        <taxon>Trichocomaceae</taxon>
        <taxon>Talaromyces</taxon>
        <taxon>Talaromyces sect. Talaromyces</taxon>
    </lineage>
</organism>
<dbReference type="GO" id="GO:0016740">
    <property type="term" value="F:transferase activity"/>
    <property type="evidence" value="ECO:0007669"/>
    <property type="project" value="UniProtKB-KW"/>
</dbReference>
<comment type="caution">
    <text evidence="2">The sequence shown here is derived from an EMBL/GenBank/DDBJ whole genome shotgun (WGS) entry which is preliminary data.</text>
</comment>
<proteinExistence type="predicted"/>
<gene>
    <name evidence="2" type="ORF">GQ26_0162320</name>
</gene>
<sequence length="960" mass="107461">MLLLSTQLGHSKELLKTNEHPPPLLSTKLQDPESQSIFENAKTWEQVRTEAQKAIEHRFADKSKNPFRKTIRAIGNIASRLEFLTVLIPSNDFAGVLCGGLTLAYNDTAPYFYVYAWNDILMQKAHALYVTILDAVEKIMTWISTTQGVRGRIKHGAKALVEGDGYGQQLENAITTAVNQKASEFEGAVRACLSIEVHDIGLNVLHVGDELGQIHGEMTKLLQSNVSSQSLEDILREQLTPLVRTVAELSERVERSCAPQKIKLSQNPDQLLMALGLVDIPYNDSSIAEEVVNVIGAERNFVFFFGRTLAGDVQGRISKVFQDSRFQYWLQSMESRVLVVPGSSLDPLQEDTVSPQSYMCALLMRSMASVPYIYPVTFFCRLHLDPDDIVTGARGILKSLIAQLVLSLAESDTLDLSYLTEDCLEFIMMNDLVSLCRLFEDILEPLRAGIIICMIDGIDFFDNSFNLTELDIIMPFFDSLIRAIEASNSGLVFKLLVTSHMGGGYYPEWFPDRVELPMEDVSTDVPTDTQVMHTFPTRRDKLYGSAVLIEILILPERRTTLRLTDSPLAPPIHSRASHNTQKVLPRKDSGVTLKEVLDWKCSELSSTRLLRPMTTRIPADTAGSPAERRLSQTSAGSACARSQLYRNRTRDRDRSVATTPATTSTPGRYAGEGVLKMLQVHSDPIHTQTISAGKHAYSLLTRVSIRWPPEDAYENTETTVISVNNFFVDLRVEKQTRKLDWAIAGVRLMDQNDSRRVTFLHTINSRNTFQHIDTGLFTQLANGDEMESGTMIRPGDPQGAFPRQYEEVWRQRRPINVPGQNIAWILEGAGSRVSLTQNSDGVGSEESKEVETFLARLGSVYIAIRQPTRIVQTPQANGSFSFQKFGDIEGVSVRHEEYAGKRGWVEKFVTGPEGRDLPTMQKNKSDFIPAQEGKGNWRKPTQNVTIRGEEYVVRGFADIS</sequence>
<dbReference type="EMBL" id="JPOX01000016">
    <property type="protein sequence ID" value="KFX47217.1"/>
    <property type="molecule type" value="Genomic_DNA"/>
</dbReference>